<proteinExistence type="predicted"/>
<accession>S8G5W0</accession>
<reference evidence="4 5" key="1">
    <citation type="journal article" date="2012" name="Science">
        <title>The Paleozoic origin of enzymatic lignin decomposition reconstructed from 31 fungal genomes.</title>
        <authorList>
            <person name="Floudas D."/>
            <person name="Binder M."/>
            <person name="Riley R."/>
            <person name="Barry K."/>
            <person name="Blanchette R.A."/>
            <person name="Henrissat B."/>
            <person name="Martinez A.T."/>
            <person name="Otillar R."/>
            <person name="Spatafora J.W."/>
            <person name="Yadav J.S."/>
            <person name="Aerts A."/>
            <person name="Benoit I."/>
            <person name="Boyd A."/>
            <person name="Carlson A."/>
            <person name="Copeland A."/>
            <person name="Coutinho P.M."/>
            <person name="de Vries R.P."/>
            <person name="Ferreira P."/>
            <person name="Findley K."/>
            <person name="Foster B."/>
            <person name="Gaskell J."/>
            <person name="Glotzer D."/>
            <person name="Gorecki P."/>
            <person name="Heitman J."/>
            <person name="Hesse C."/>
            <person name="Hori C."/>
            <person name="Igarashi K."/>
            <person name="Jurgens J.A."/>
            <person name="Kallen N."/>
            <person name="Kersten P."/>
            <person name="Kohler A."/>
            <person name="Kuees U."/>
            <person name="Kumar T.K.A."/>
            <person name="Kuo A."/>
            <person name="LaButti K."/>
            <person name="Larrondo L.F."/>
            <person name="Lindquist E."/>
            <person name="Ling A."/>
            <person name="Lombard V."/>
            <person name="Lucas S."/>
            <person name="Lundell T."/>
            <person name="Martin R."/>
            <person name="McLaughlin D.J."/>
            <person name="Morgenstern I."/>
            <person name="Morin E."/>
            <person name="Murat C."/>
            <person name="Nagy L.G."/>
            <person name="Nolan M."/>
            <person name="Ohm R.A."/>
            <person name="Patyshakuliyeva A."/>
            <person name="Rokas A."/>
            <person name="Ruiz-Duenas F.J."/>
            <person name="Sabat G."/>
            <person name="Salamov A."/>
            <person name="Samejima M."/>
            <person name="Schmutz J."/>
            <person name="Slot J.C."/>
            <person name="St John F."/>
            <person name="Stenlid J."/>
            <person name="Sun H."/>
            <person name="Sun S."/>
            <person name="Syed K."/>
            <person name="Tsang A."/>
            <person name="Wiebenga A."/>
            <person name="Young D."/>
            <person name="Pisabarro A."/>
            <person name="Eastwood D.C."/>
            <person name="Martin F."/>
            <person name="Cullen D."/>
            <person name="Grigoriev I.V."/>
            <person name="Hibbett D.S."/>
        </authorList>
    </citation>
    <scope>NUCLEOTIDE SEQUENCE</scope>
    <source>
        <strain evidence="5">FP-58527</strain>
    </source>
</reference>
<dbReference type="Pfam" id="PF10250">
    <property type="entry name" value="O-FucT"/>
    <property type="match status" value="1"/>
</dbReference>
<evidence type="ECO:0000256" key="1">
    <source>
        <dbReference type="ARBA" id="ARBA00022679"/>
    </source>
</evidence>
<evidence type="ECO:0000313" key="5">
    <source>
        <dbReference type="Proteomes" id="UP000015241"/>
    </source>
</evidence>
<dbReference type="EMBL" id="KE504123">
    <property type="protein sequence ID" value="EPT05595.1"/>
    <property type="molecule type" value="Genomic_DNA"/>
</dbReference>
<keyword evidence="5" id="KW-1185">Reference proteome</keyword>
<dbReference type="Proteomes" id="UP000015241">
    <property type="component" value="Unassembled WGS sequence"/>
</dbReference>
<dbReference type="GO" id="GO:0016740">
    <property type="term" value="F:transferase activity"/>
    <property type="evidence" value="ECO:0007669"/>
    <property type="project" value="UniProtKB-KW"/>
</dbReference>
<dbReference type="CDD" id="cd11296">
    <property type="entry name" value="O-FucT_like"/>
    <property type="match status" value="1"/>
</dbReference>
<evidence type="ECO:0000256" key="3">
    <source>
        <dbReference type="ARBA" id="ARBA00023277"/>
    </source>
</evidence>
<dbReference type="HOGENOM" id="CLU_014826_0_0_1"/>
<dbReference type="Gene3D" id="3.40.50.11350">
    <property type="match status" value="1"/>
</dbReference>
<gene>
    <name evidence="4" type="ORF">FOMPIDRAFT_1111457</name>
</gene>
<keyword evidence="3" id="KW-0119">Carbohydrate metabolism</keyword>
<sequence>MQSFDPPRALCRVPFFHVVDPRRVAILLTTTNLCTDCGWGNVFQEMIMNALLAYRMNRTFVYYNYTWRDEGTQFSLFNDKWIPSTIPLTALLAGPMTGAPSVTDVSAPRPFAVTEDYFHRVCPQSERRMLRTEDVMARLGTTATAGNMIDKWVEVYGNATEKCIEIPADSYLTFDIFIFGDGSRLLDAWPSLVQSPILREFTWSPLIEIAFDQNREVFAPTTVYVPPLGTIPMMAHPPPGFISPSAARYAPIPGLLALHIRRGDFREHCANLARWGSGFEANNDFAEMPDKFGYPPDTDDDARIALQRPHCYPSVAEIVQRAVAERATQHAQGHAPLTDVYIMTNGADEWIAELKAALRASGGWRTVASSRDLQVNWEQKFVKQAVDMLIGQRAQVFVGNGYSSLSGLVNMFRMANGIPASQNRVL</sequence>
<evidence type="ECO:0000256" key="2">
    <source>
        <dbReference type="ARBA" id="ARBA00023253"/>
    </source>
</evidence>
<keyword evidence="1" id="KW-0808">Transferase</keyword>
<organism evidence="4 5">
    <name type="scientific">Fomitopsis schrenkii</name>
    <name type="common">Brown rot fungus</name>
    <dbReference type="NCBI Taxonomy" id="2126942"/>
    <lineage>
        <taxon>Eukaryota</taxon>
        <taxon>Fungi</taxon>
        <taxon>Dikarya</taxon>
        <taxon>Basidiomycota</taxon>
        <taxon>Agaricomycotina</taxon>
        <taxon>Agaricomycetes</taxon>
        <taxon>Polyporales</taxon>
        <taxon>Fomitopsis</taxon>
    </lineage>
</organism>
<dbReference type="InterPro" id="IPR019378">
    <property type="entry name" value="GDP-Fuc_O-FucTrfase"/>
</dbReference>
<dbReference type="OrthoDB" id="2559662at2759"/>
<name>S8G5W0_FOMSC</name>
<dbReference type="STRING" id="743788.S8G5W0"/>
<evidence type="ECO:0000313" key="4">
    <source>
        <dbReference type="EMBL" id="EPT05595.1"/>
    </source>
</evidence>
<keyword evidence="2" id="KW-0294">Fucose metabolism</keyword>
<dbReference type="AlphaFoldDB" id="S8G5W0"/>
<dbReference type="InParanoid" id="S8G5W0"/>
<dbReference type="GO" id="GO:0006004">
    <property type="term" value="P:fucose metabolic process"/>
    <property type="evidence" value="ECO:0007669"/>
    <property type="project" value="UniProtKB-KW"/>
</dbReference>
<protein>
    <submittedName>
        <fullName evidence="4">Uncharacterized protein</fullName>
    </submittedName>
</protein>